<keyword evidence="2" id="KW-1185">Reference proteome</keyword>
<organism evidence="1 2">
    <name type="scientific">Lactuca saligna</name>
    <name type="common">Willowleaf lettuce</name>
    <dbReference type="NCBI Taxonomy" id="75948"/>
    <lineage>
        <taxon>Eukaryota</taxon>
        <taxon>Viridiplantae</taxon>
        <taxon>Streptophyta</taxon>
        <taxon>Embryophyta</taxon>
        <taxon>Tracheophyta</taxon>
        <taxon>Spermatophyta</taxon>
        <taxon>Magnoliopsida</taxon>
        <taxon>eudicotyledons</taxon>
        <taxon>Gunneridae</taxon>
        <taxon>Pentapetalae</taxon>
        <taxon>asterids</taxon>
        <taxon>campanulids</taxon>
        <taxon>Asterales</taxon>
        <taxon>Asteraceae</taxon>
        <taxon>Cichorioideae</taxon>
        <taxon>Cichorieae</taxon>
        <taxon>Lactucinae</taxon>
        <taxon>Lactuca</taxon>
    </lineage>
</organism>
<dbReference type="Proteomes" id="UP001177003">
    <property type="component" value="Chromosome 8"/>
</dbReference>
<reference evidence="1" key="1">
    <citation type="submission" date="2023-04" db="EMBL/GenBank/DDBJ databases">
        <authorList>
            <person name="Vijverberg K."/>
            <person name="Xiong W."/>
            <person name="Schranz E."/>
        </authorList>
    </citation>
    <scope>NUCLEOTIDE SEQUENCE</scope>
</reference>
<protein>
    <submittedName>
        <fullName evidence="1">Uncharacterized protein</fullName>
    </submittedName>
</protein>
<evidence type="ECO:0000313" key="1">
    <source>
        <dbReference type="EMBL" id="CAI9297700.1"/>
    </source>
</evidence>
<dbReference type="AlphaFoldDB" id="A0AA36ELE5"/>
<sequence>MENLNVKTVMKYVNLLGFATKVPMLLLEYYNQWADHMEDNLNGIDVDIWRSIEKGPYHADLIQVVGNACIAEDMIAQGNNKKANDERCLCELPGALPLVVYNYV</sequence>
<name>A0AA36ELE5_LACSI</name>
<evidence type="ECO:0000313" key="2">
    <source>
        <dbReference type="Proteomes" id="UP001177003"/>
    </source>
</evidence>
<dbReference type="EMBL" id="OX465084">
    <property type="protein sequence ID" value="CAI9297700.1"/>
    <property type="molecule type" value="Genomic_DNA"/>
</dbReference>
<accession>A0AA36ELE5</accession>
<gene>
    <name evidence="1" type="ORF">LSALG_LOCUS36496</name>
</gene>
<proteinExistence type="predicted"/>